<dbReference type="Proteomes" id="UP000242875">
    <property type="component" value="Unassembled WGS sequence"/>
</dbReference>
<sequence length="288" mass="30616">MTLTPYTAPAPVPTSRIFHKDIFHGKIVLCSGGGSGICRGMTEALLRHGAKACIISRNKERIEKAAKEMSESTGQEVLGLSADVREPAQVEAAVKATVERFGKIDILINGAAGNFLSPISDLSYNAFKTVIDIDLRGTFNLTKAALDELKKSHGTILNVTATLAYTGTPFQAHAGSAKAAIDAMTKHQAVELGPFGIRANVIAPGPIASTVGMAKLSHKPKDGEAPQPMAIPLGRIGEIRDIEHTTLFLCSEAACWITGVIIVVDGGCWMTLAPYQYPQLVLNPPSRM</sequence>
<dbReference type="Gene3D" id="3.40.50.720">
    <property type="entry name" value="NAD(P)-binding Rossmann-like Domain"/>
    <property type="match status" value="1"/>
</dbReference>
<dbReference type="GO" id="GO:0009062">
    <property type="term" value="P:fatty acid catabolic process"/>
    <property type="evidence" value="ECO:0007669"/>
    <property type="project" value="EnsemblFungi"/>
</dbReference>
<name>A0A261XTZ8_9FUNG</name>
<comment type="caution">
    <text evidence="6">The sequence shown here is derived from an EMBL/GenBank/DDBJ whole genome shotgun (WGS) entry which is preliminary data.</text>
</comment>
<proteinExistence type="predicted"/>
<comment type="catalytic activity">
    <reaction evidence="5">
        <text>a (2E,4Z)-dienoyl-CoA + NADPH + H(+) = a 4,5-saturated-(3E)-enoyl-CoA + NADP(+)</text>
        <dbReference type="Rhea" id="RHEA:61892"/>
        <dbReference type="ChEBI" id="CHEBI:15378"/>
        <dbReference type="ChEBI" id="CHEBI:57783"/>
        <dbReference type="ChEBI" id="CHEBI:58349"/>
        <dbReference type="ChEBI" id="CHEBI:85099"/>
        <dbReference type="ChEBI" id="CHEBI:85493"/>
        <dbReference type="EC" id="1.3.1.124"/>
    </reaction>
</comment>
<evidence type="ECO:0000313" key="7">
    <source>
        <dbReference type="Proteomes" id="UP000242875"/>
    </source>
</evidence>
<dbReference type="GO" id="GO:0008670">
    <property type="term" value="F:2,4-dienoyl-CoA reductase (NADPH) activity"/>
    <property type="evidence" value="ECO:0007669"/>
    <property type="project" value="EnsemblFungi"/>
</dbReference>
<evidence type="ECO:0000256" key="4">
    <source>
        <dbReference type="ARBA" id="ARBA00048009"/>
    </source>
</evidence>
<dbReference type="PANTHER" id="PTHR43296">
    <property type="entry name" value="PEROXISOMAL 2,4-DIENOYL-COA REDUCTASE"/>
    <property type="match status" value="1"/>
</dbReference>
<dbReference type="EMBL" id="MVBO01000231">
    <property type="protein sequence ID" value="OZJ01831.1"/>
    <property type="molecule type" value="Genomic_DNA"/>
</dbReference>
<dbReference type="InterPro" id="IPR036291">
    <property type="entry name" value="NAD(P)-bd_dom_sf"/>
</dbReference>
<dbReference type="InterPro" id="IPR045017">
    <property type="entry name" value="DECR2-like"/>
</dbReference>
<dbReference type="FunFam" id="3.40.50.720:FF:000084">
    <property type="entry name" value="Short-chain dehydrogenase reductase"/>
    <property type="match status" value="1"/>
</dbReference>
<dbReference type="CDD" id="cd05369">
    <property type="entry name" value="TER_DECR_SDR_a"/>
    <property type="match status" value="1"/>
</dbReference>
<dbReference type="AlphaFoldDB" id="A0A261XTZ8"/>
<comment type="catalytic activity">
    <reaction evidence="4">
        <text>a (2E,4E)-dienoyl-CoA + NADPH + H(+) = a 4,5-saturated-(3E)-enoyl-CoA + NADP(+)</text>
        <dbReference type="Rhea" id="RHEA:45912"/>
        <dbReference type="ChEBI" id="CHEBI:15378"/>
        <dbReference type="ChEBI" id="CHEBI:57783"/>
        <dbReference type="ChEBI" id="CHEBI:58349"/>
        <dbReference type="ChEBI" id="CHEBI:85101"/>
        <dbReference type="ChEBI" id="CHEBI:85493"/>
        <dbReference type="EC" id="1.3.1.124"/>
    </reaction>
</comment>
<protein>
    <recommendedName>
        <fullName evidence="3">2,4-dienoyl-CoA reductase [(3E)-enoyl-CoA-producing]</fullName>
        <ecNumber evidence="3">1.3.1.124</ecNumber>
    </recommendedName>
</protein>
<keyword evidence="2" id="KW-0560">Oxidoreductase</keyword>
<keyword evidence="1" id="KW-0521">NADP</keyword>
<dbReference type="EC" id="1.3.1.124" evidence="3"/>
<dbReference type="GO" id="GO:0005782">
    <property type="term" value="C:peroxisomal matrix"/>
    <property type="evidence" value="ECO:0007669"/>
    <property type="project" value="EnsemblFungi"/>
</dbReference>
<evidence type="ECO:0000256" key="3">
    <source>
        <dbReference type="ARBA" id="ARBA00026117"/>
    </source>
</evidence>
<gene>
    <name evidence="6" type="ORF">BZG36_04786</name>
</gene>
<dbReference type="PANTHER" id="PTHR43296:SF2">
    <property type="entry name" value="PEROXISOMAL 2,4-DIENOYL-COA REDUCTASE [(3E)-ENOYL-COA-PRODUCING]"/>
    <property type="match status" value="1"/>
</dbReference>
<evidence type="ECO:0000256" key="1">
    <source>
        <dbReference type="ARBA" id="ARBA00022857"/>
    </source>
</evidence>
<dbReference type="Pfam" id="PF13561">
    <property type="entry name" value="adh_short_C2"/>
    <property type="match status" value="1"/>
</dbReference>
<dbReference type="OrthoDB" id="2136131at2759"/>
<reference evidence="6 7" key="1">
    <citation type="journal article" date="2017" name="Mycologia">
        <title>Bifiguratus adelaidae, gen. et sp. nov., a new member of Mucoromycotina in endophytic and soil-dwelling habitats.</title>
        <authorList>
            <person name="Torres-Cruz T.J."/>
            <person name="Billingsley Tobias T.L."/>
            <person name="Almatruk M."/>
            <person name="Hesse C."/>
            <person name="Kuske C.R."/>
            <person name="Desiro A."/>
            <person name="Benucci G.M."/>
            <person name="Bonito G."/>
            <person name="Stajich J.E."/>
            <person name="Dunlap C."/>
            <person name="Arnold A.E."/>
            <person name="Porras-Alfaro A."/>
        </authorList>
    </citation>
    <scope>NUCLEOTIDE SEQUENCE [LARGE SCALE GENOMIC DNA]</scope>
    <source>
        <strain evidence="6 7">AZ0501</strain>
    </source>
</reference>
<dbReference type="InterPro" id="IPR002347">
    <property type="entry name" value="SDR_fam"/>
</dbReference>
<evidence type="ECO:0000256" key="2">
    <source>
        <dbReference type="ARBA" id="ARBA00023002"/>
    </source>
</evidence>
<dbReference type="SUPFAM" id="SSF51735">
    <property type="entry name" value="NAD(P)-binding Rossmann-fold domains"/>
    <property type="match status" value="1"/>
</dbReference>
<dbReference type="PRINTS" id="PR00081">
    <property type="entry name" value="GDHRDH"/>
</dbReference>
<keyword evidence="7" id="KW-1185">Reference proteome</keyword>
<accession>A0A261XTZ8</accession>
<evidence type="ECO:0000256" key="5">
    <source>
        <dbReference type="ARBA" id="ARBA00048340"/>
    </source>
</evidence>
<organism evidence="6 7">
    <name type="scientific">Bifiguratus adelaidae</name>
    <dbReference type="NCBI Taxonomy" id="1938954"/>
    <lineage>
        <taxon>Eukaryota</taxon>
        <taxon>Fungi</taxon>
        <taxon>Fungi incertae sedis</taxon>
        <taxon>Mucoromycota</taxon>
        <taxon>Mucoromycotina</taxon>
        <taxon>Endogonomycetes</taxon>
        <taxon>Endogonales</taxon>
        <taxon>Endogonales incertae sedis</taxon>
        <taxon>Bifiguratus</taxon>
    </lineage>
</organism>
<evidence type="ECO:0000313" key="6">
    <source>
        <dbReference type="EMBL" id="OZJ01831.1"/>
    </source>
</evidence>